<name>A0A135RRH4_9PEZI</name>
<dbReference type="Proteomes" id="UP000070328">
    <property type="component" value="Unassembled WGS sequence"/>
</dbReference>
<organism evidence="2 3">
    <name type="scientific">Colletotrichum simmondsii</name>
    <dbReference type="NCBI Taxonomy" id="703756"/>
    <lineage>
        <taxon>Eukaryota</taxon>
        <taxon>Fungi</taxon>
        <taxon>Dikarya</taxon>
        <taxon>Ascomycota</taxon>
        <taxon>Pezizomycotina</taxon>
        <taxon>Sordariomycetes</taxon>
        <taxon>Hypocreomycetidae</taxon>
        <taxon>Glomerellales</taxon>
        <taxon>Glomerellaceae</taxon>
        <taxon>Colletotrichum</taxon>
        <taxon>Colletotrichum acutatum species complex</taxon>
    </lineage>
</organism>
<feature type="region of interest" description="Disordered" evidence="1">
    <location>
        <begin position="34"/>
        <end position="59"/>
    </location>
</feature>
<reference evidence="2 3" key="1">
    <citation type="submission" date="2014-02" db="EMBL/GenBank/DDBJ databases">
        <title>The genome sequence of Colletotrichum simmondsii CBS122122.</title>
        <authorList>
            <person name="Baroncelli R."/>
            <person name="Thon M.R."/>
        </authorList>
    </citation>
    <scope>NUCLEOTIDE SEQUENCE [LARGE SCALE GENOMIC DNA]</scope>
    <source>
        <strain evidence="2 3">CBS122122</strain>
    </source>
</reference>
<comment type="caution">
    <text evidence="2">The sequence shown here is derived from an EMBL/GenBank/DDBJ whole genome shotgun (WGS) entry which is preliminary data.</text>
</comment>
<dbReference type="AlphaFoldDB" id="A0A135RRH4"/>
<proteinExistence type="predicted"/>
<accession>A0A135RRH4</accession>
<dbReference type="EMBL" id="JFBX01000876">
    <property type="protein sequence ID" value="KXH26313.1"/>
    <property type="molecule type" value="Genomic_DNA"/>
</dbReference>
<keyword evidence="3" id="KW-1185">Reference proteome</keyword>
<evidence type="ECO:0000313" key="2">
    <source>
        <dbReference type="EMBL" id="KXH26313.1"/>
    </source>
</evidence>
<evidence type="ECO:0000256" key="1">
    <source>
        <dbReference type="SAM" id="MobiDB-lite"/>
    </source>
</evidence>
<protein>
    <submittedName>
        <fullName evidence="2">Uncharacterized protein</fullName>
    </submittedName>
</protein>
<sequence length="97" mass="10863">MTPSGSQPVTAAMAGDYHTVADMVFVLELTDRRHEASISQAPDQDSDDDMAFKPTEHPNSFHSMRHIPFNLGNFSSKSPGHLTRLSRIKTRSHTILW</sequence>
<evidence type="ECO:0000313" key="3">
    <source>
        <dbReference type="Proteomes" id="UP000070328"/>
    </source>
</evidence>
<gene>
    <name evidence="2" type="ORF">CSIM01_03691</name>
</gene>